<keyword evidence="1" id="KW-0378">Hydrolase</keyword>
<accession>A0ACB8NX23</accession>
<name>A0ACB8NX23_CITSI</name>
<protein>
    <submittedName>
        <fullName evidence="1">Exonuclease domain-containing protein</fullName>
    </submittedName>
</protein>
<keyword evidence="1" id="KW-0540">Nuclease</keyword>
<reference evidence="2" key="1">
    <citation type="journal article" date="2023" name="Hortic. Res.">
        <title>A chromosome-level phased genome enabling allele-level studies in sweet orange: a case study on citrus Huanglongbing tolerance.</title>
        <authorList>
            <person name="Wu B."/>
            <person name="Yu Q."/>
            <person name="Deng Z."/>
            <person name="Duan Y."/>
            <person name="Luo F."/>
            <person name="Gmitter F. Jr."/>
        </authorList>
    </citation>
    <scope>NUCLEOTIDE SEQUENCE [LARGE SCALE GENOMIC DNA]</scope>
    <source>
        <strain evidence="2">cv. Valencia</strain>
    </source>
</reference>
<gene>
    <name evidence="1" type="ORF">KPL71_001389</name>
</gene>
<keyword evidence="1" id="KW-0269">Exonuclease</keyword>
<sequence>MDDVMHLEKFNHDISRDLQVDAAAFQHKCSQDLDFFLVLDLEGKIEILEFPVLMIDAKTMAFVDLFHRFVRPSKMSEQHINKYIEGKYGKFGVDRGNWDLKTKVPDQCKVSQIKLPPYFMEWINLKDVFYNFYKPRKSEATGMMGMMKNRQVPMFGSHHLGIDDTKNITRVLQRMLADGARVQITARRNPDSRNVQYLFEDRI</sequence>
<evidence type="ECO:0000313" key="2">
    <source>
        <dbReference type="Proteomes" id="UP000829398"/>
    </source>
</evidence>
<proteinExistence type="predicted"/>
<dbReference type="Proteomes" id="UP000829398">
    <property type="component" value="Chromosome 1"/>
</dbReference>
<comment type="caution">
    <text evidence="1">The sequence shown here is derived from an EMBL/GenBank/DDBJ whole genome shotgun (WGS) entry which is preliminary data.</text>
</comment>
<evidence type="ECO:0000313" key="1">
    <source>
        <dbReference type="EMBL" id="KAH9802447.1"/>
    </source>
</evidence>
<dbReference type="EMBL" id="CM039170">
    <property type="protein sequence ID" value="KAH9802447.1"/>
    <property type="molecule type" value="Genomic_DNA"/>
</dbReference>
<organism evidence="1 2">
    <name type="scientific">Citrus sinensis</name>
    <name type="common">Sweet orange</name>
    <name type="synonym">Citrus aurantium var. sinensis</name>
    <dbReference type="NCBI Taxonomy" id="2711"/>
    <lineage>
        <taxon>Eukaryota</taxon>
        <taxon>Viridiplantae</taxon>
        <taxon>Streptophyta</taxon>
        <taxon>Embryophyta</taxon>
        <taxon>Tracheophyta</taxon>
        <taxon>Spermatophyta</taxon>
        <taxon>Magnoliopsida</taxon>
        <taxon>eudicotyledons</taxon>
        <taxon>Gunneridae</taxon>
        <taxon>Pentapetalae</taxon>
        <taxon>rosids</taxon>
        <taxon>malvids</taxon>
        <taxon>Sapindales</taxon>
        <taxon>Rutaceae</taxon>
        <taxon>Aurantioideae</taxon>
        <taxon>Citrus</taxon>
    </lineage>
</organism>
<keyword evidence="2" id="KW-1185">Reference proteome</keyword>